<accession>A0AAE0C464</accession>
<protein>
    <submittedName>
        <fullName evidence="1">Uncharacterized protein</fullName>
    </submittedName>
</protein>
<reference evidence="1 2" key="1">
    <citation type="journal article" date="2015" name="Genome Biol. Evol.">
        <title>Comparative Genomics of a Bacterivorous Green Alga Reveals Evolutionary Causalities and Consequences of Phago-Mixotrophic Mode of Nutrition.</title>
        <authorList>
            <person name="Burns J.A."/>
            <person name="Paasch A."/>
            <person name="Narechania A."/>
            <person name="Kim E."/>
        </authorList>
    </citation>
    <scope>NUCLEOTIDE SEQUENCE [LARGE SCALE GENOMIC DNA]</scope>
    <source>
        <strain evidence="1 2">PLY_AMNH</strain>
    </source>
</reference>
<dbReference type="AlphaFoldDB" id="A0AAE0C464"/>
<evidence type="ECO:0000313" key="2">
    <source>
        <dbReference type="Proteomes" id="UP001190700"/>
    </source>
</evidence>
<evidence type="ECO:0000313" key="1">
    <source>
        <dbReference type="EMBL" id="KAK3248131.1"/>
    </source>
</evidence>
<sequence>MCDTEDAPTLSTLQIVCPTSAYVRASGNMLHLCAQTLQDDAAVDDNRVTNSHNVNLMLVDDSNEYVVTVVSENIANIGQEFKMFEDFEFVNAGDIASLHATCMCAANLIGGLMSIGNAADVILLLNDQRELALSLLGDVVAEARDEGIRTYVTTVDQDFGAGAQDQNCFMLKLTDD</sequence>
<dbReference type="Proteomes" id="UP001190700">
    <property type="component" value="Unassembled WGS sequence"/>
</dbReference>
<keyword evidence="2" id="KW-1185">Reference proteome</keyword>
<comment type="caution">
    <text evidence="1">The sequence shown here is derived from an EMBL/GenBank/DDBJ whole genome shotgun (WGS) entry which is preliminary data.</text>
</comment>
<dbReference type="EMBL" id="LGRX02028388">
    <property type="protein sequence ID" value="KAK3248131.1"/>
    <property type="molecule type" value="Genomic_DNA"/>
</dbReference>
<proteinExistence type="predicted"/>
<name>A0AAE0C464_9CHLO</name>
<organism evidence="1 2">
    <name type="scientific">Cymbomonas tetramitiformis</name>
    <dbReference type="NCBI Taxonomy" id="36881"/>
    <lineage>
        <taxon>Eukaryota</taxon>
        <taxon>Viridiplantae</taxon>
        <taxon>Chlorophyta</taxon>
        <taxon>Pyramimonadophyceae</taxon>
        <taxon>Pyramimonadales</taxon>
        <taxon>Pyramimonadaceae</taxon>
        <taxon>Cymbomonas</taxon>
    </lineage>
</organism>
<gene>
    <name evidence="1" type="ORF">CYMTET_42393</name>
</gene>